<organism evidence="2 3">
    <name type="scientific">Burkholderia aenigmatica</name>
    <dbReference type="NCBI Taxonomy" id="2015348"/>
    <lineage>
        <taxon>Bacteria</taxon>
        <taxon>Pseudomonadati</taxon>
        <taxon>Pseudomonadota</taxon>
        <taxon>Betaproteobacteria</taxon>
        <taxon>Burkholderiales</taxon>
        <taxon>Burkholderiaceae</taxon>
        <taxon>Burkholderia</taxon>
        <taxon>Burkholderia cepacia complex</taxon>
    </lineage>
</organism>
<name>A0A6J5IQ78_9BURK</name>
<dbReference type="RefSeq" id="WP_175219651.1">
    <property type="nucleotide sequence ID" value="NZ_CABWIL020000002.1"/>
</dbReference>
<dbReference type="Proteomes" id="UP000494301">
    <property type="component" value="Unassembled WGS sequence"/>
</dbReference>
<accession>A0A6J5IQ78</accession>
<proteinExistence type="predicted"/>
<feature type="region of interest" description="Disordered" evidence="1">
    <location>
        <begin position="21"/>
        <end position="77"/>
    </location>
</feature>
<dbReference type="AlphaFoldDB" id="A0A6J5IQ78"/>
<gene>
    <name evidence="2" type="ORF">BLA3211_00617</name>
</gene>
<sequence>MVHDRHAVNLPATIASLSRRYAVRQRPDAHRLSRDADQRKNRCMGDPLAATHAAEPERGNATTPKRHPASEGEIDDL</sequence>
<protein>
    <submittedName>
        <fullName evidence="2">Uncharacterized protein</fullName>
    </submittedName>
</protein>
<dbReference type="EMBL" id="CABWIL020000002">
    <property type="protein sequence ID" value="CAB3960879.1"/>
    <property type="molecule type" value="Genomic_DNA"/>
</dbReference>
<evidence type="ECO:0000313" key="2">
    <source>
        <dbReference type="EMBL" id="CAB3960879.1"/>
    </source>
</evidence>
<evidence type="ECO:0000256" key="1">
    <source>
        <dbReference type="SAM" id="MobiDB-lite"/>
    </source>
</evidence>
<evidence type="ECO:0000313" key="3">
    <source>
        <dbReference type="Proteomes" id="UP000494301"/>
    </source>
</evidence>
<feature type="compositionally biased region" description="Basic and acidic residues" evidence="1">
    <location>
        <begin position="25"/>
        <end position="40"/>
    </location>
</feature>
<reference evidence="2 3" key="1">
    <citation type="submission" date="2020-04" db="EMBL/GenBank/DDBJ databases">
        <authorList>
            <person name="Depoorter E."/>
        </authorList>
    </citation>
    <scope>NUCLEOTIDE SEQUENCE [LARGE SCALE GENOMIC DNA]</scope>
    <source>
        <strain evidence="2 3">BCC0217</strain>
    </source>
</reference>